<dbReference type="GO" id="GO:0003700">
    <property type="term" value="F:DNA-binding transcription factor activity"/>
    <property type="evidence" value="ECO:0007669"/>
    <property type="project" value="TreeGrafter"/>
</dbReference>
<sequence>MHYDMKRMGSIIQSARIAREMTQTALADKIEVSLRTIIAIETGKRNPTFEVLYKIIQELSIPADLIFRPEDVTGTPEQEQFIREFRDANEQEQRIAIASARGIWKELRHENKG</sequence>
<dbReference type="AlphaFoldDB" id="A0A644ZSN5"/>
<proteinExistence type="predicted"/>
<organism evidence="3">
    <name type="scientific">bioreactor metagenome</name>
    <dbReference type="NCBI Taxonomy" id="1076179"/>
    <lineage>
        <taxon>unclassified sequences</taxon>
        <taxon>metagenomes</taxon>
        <taxon>ecological metagenomes</taxon>
    </lineage>
</organism>
<gene>
    <name evidence="3" type="ORF">SDC9_90658</name>
</gene>
<dbReference type="GO" id="GO:0005829">
    <property type="term" value="C:cytosol"/>
    <property type="evidence" value="ECO:0007669"/>
    <property type="project" value="TreeGrafter"/>
</dbReference>
<keyword evidence="1" id="KW-0238">DNA-binding</keyword>
<dbReference type="PANTHER" id="PTHR46797">
    <property type="entry name" value="HTH-TYPE TRANSCRIPTIONAL REGULATOR"/>
    <property type="match status" value="1"/>
</dbReference>
<evidence type="ECO:0000256" key="1">
    <source>
        <dbReference type="ARBA" id="ARBA00023125"/>
    </source>
</evidence>
<dbReference type="GO" id="GO:0003677">
    <property type="term" value="F:DNA binding"/>
    <property type="evidence" value="ECO:0007669"/>
    <property type="project" value="UniProtKB-KW"/>
</dbReference>
<feature type="domain" description="HTH cro/C1-type" evidence="2">
    <location>
        <begin position="12"/>
        <end position="66"/>
    </location>
</feature>
<dbReference type="SUPFAM" id="SSF47413">
    <property type="entry name" value="lambda repressor-like DNA-binding domains"/>
    <property type="match status" value="1"/>
</dbReference>
<evidence type="ECO:0000259" key="2">
    <source>
        <dbReference type="PROSITE" id="PS50943"/>
    </source>
</evidence>
<evidence type="ECO:0000313" key="3">
    <source>
        <dbReference type="EMBL" id="MPM43980.1"/>
    </source>
</evidence>
<dbReference type="InterPro" id="IPR050807">
    <property type="entry name" value="TransReg_Diox_bact_type"/>
</dbReference>
<dbReference type="PROSITE" id="PS50943">
    <property type="entry name" value="HTH_CROC1"/>
    <property type="match status" value="1"/>
</dbReference>
<dbReference type="PANTHER" id="PTHR46797:SF1">
    <property type="entry name" value="METHYLPHOSPHONATE SYNTHASE"/>
    <property type="match status" value="1"/>
</dbReference>
<dbReference type="CDD" id="cd00093">
    <property type="entry name" value="HTH_XRE"/>
    <property type="match status" value="1"/>
</dbReference>
<accession>A0A644ZSN5</accession>
<dbReference type="Pfam" id="PF01381">
    <property type="entry name" value="HTH_3"/>
    <property type="match status" value="1"/>
</dbReference>
<protein>
    <recommendedName>
        <fullName evidence="2">HTH cro/C1-type domain-containing protein</fullName>
    </recommendedName>
</protein>
<dbReference type="EMBL" id="VSSQ01010309">
    <property type="protein sequence ID" value="MPM43980.1"/>
    <property type="molecule type" value="Genomic_DNA"/>
</dbReference>
<dbReference type="Gene3D" id="1.10.260.40">
    <property type="entry name" value="lambda repressor-like DNA-binding domains"/>
    <property type="match status" value="1"/>
</dbReference>
<comment type="caution">
    <text evidence="3">The sequence shown here is derived from an EMBL/GenBank/DDBJ whole genome shotgun (WGS) entry which is preliminary data.</text>
</comment>
<dbReference type="SMART" id="SM00530">
    <property type="entry name" value="HTH_XRE"/>
    <property type="match status" value="1"/>
</dbReference>
<dbReference type="InterPro" id="IPR001387">
    <property type="entry name" value="Cro/C1-type_HTH"/>
</dbReference>
<name>A0A644ZSN5_9ZZZZ</name>
<dbReference type="InterPro" id="IPR010982">
    <property type="entry name" value="Lambda_DNA-bd_dom_sf"/>
</dbReference>
<reference evidence="3" key="1">
    <citation type="submission" date="2019-08" db="EMBL/GenBank/DDBJ databases">
        <authorList>
            <person name="Kucharzyk K."/>
            <person name="Murdoch R.W."/>
            <person name="Higgins S."/>
            <person name="Loffler F."/>
        </authorList>
    </citation>
    <scope>NUCLEOTIDE SEQUENCE</scope>
</reference>